<dbReference type="CDD" id="cd00084">
    <property type="entry name" value="HMG-box_SF"/>
    <property type="match status" value="1"/>
</dbReference>
<evidence type="ECO:0000256" key="1">
    <source>
        <dbReference type="SAM" id="MobiDB-lite"/>
    </source>
</evidence>
<dbReference type="InterPro" id="IPR036910">
    <property type="entry name" value="HMG_box_dom_sf"/>
</dbReference>
<dbReference type="Proteomes" id="UP001642484">
    <property type="component" value="Unassembled WGS sequence"/>
</dbReference>
<feature type="compositionally biased region" description="Acidic residues" evidence="1">
    <location>
        <begin position="536"/>
        <end position="548"/>
    </location>
</feature>
<organism evidence="2 3">
    <name type="scientific">Durusdinium trenchii</name>
    <dbReference type="NCBI Taxonomy" id="1381693"/>
    <lineage>
        <taxon>Eukaryota</taxon>
        <taxon>Sar</taxon>
        <taxon>Alveolata</taxon>
        <taxon>Dinophyceae</taxon>
        <taxon>Suessiales</taxon>
        <taxon>Symbiodiniaceae</taxon>
        <taxon>Durusdinium</taxon>
    </lineage>
</organism>
<evidence type="ECO:0000313" key="3">
    <source>
        <dbReference type="Proteomes" id="UP001642484"/>
    </source>
</evidence>
<sequence length="736" mass="82480">MKCTVHQLALVRKPAVLSIDKYWTTLVRLGHLYETYSFRRALGAALISLLQREGQFIRIPVSEFPAEMKTWTARCEWLLRDFVSTSKNTKMSLNDVFKVGNGDSTQPILKEMDTTAARESQQEAGQFVDSILADNVQDGDWQHEKARCIFFHVIFGNLGGDLIKRYVTFLDTGLLECIKMGLSPSCSQLNTIFNVVLVIMSDICRRLQQVFDVPPFTLFKLCEISDTGDFVKAFSDLDVRFQTCAQCFDFEFSSELMAHFAEQRNKRSHTTRESELEKQQRIGKAKQRKIRSVCGWNVFQREALSDKAHSKGEYTAKIRALSAKWRAMSKDEKAEYDIKAAHQQSLLDSLEARPLPVKGQPASDSEGEQTWRNAKKKRSARRLDVNAEAFEQYAVWDWPTRLGDSLLAARGALKPSLIDVLSTDKEIEDHLAQTLHKRLEMCQGQKPVCGQVHYGCNGWTVPCAGAVLFTAIACVLRPVVKLRNDPVFFPDGGAGKARLSWILDLDKDVADGPVGSKPSREEKPGEINDAVSGTDTEPESSDSDDWPILSEDESHEPLMFEVVESKAAVCELCKGHIEPGAIIVYWKFFVLHYHCVFAFARWNNEDGDIRLKVATALAESQAATPNHLHEKINHLVHKLLADDDTEAAQTSKVLPEKRVFKKMPSTIWASEEETVPGAPSLGVLSPVPSSVPLLDLLAEDGDQDAPVVGPEATETQLRYEDCEEFAQTFPDTLPQP</sequence>
<feature type="region of interest" description="Disordered" evidence="1">
    <location>
        <begin position="356"/>
        <end position="375"/>
    </location>
</feature>
<feature type="region of interest" description="Disordered" evidence="1">
    <location>
        <begin position="512"/>
        <end position="548"/>
    </location>
</feature>
<comment type="caution">
    <text evidence="2">The sequence shown here is derived from an EMBL/GenBank/DDBJ whole genome shotgun (WGS) entry which is preliminary data.</text>
</comment>
<dbReference type="Gene3D" id="1.10.30.10">
    <property type="entry name" value="High mobility group box domain"/>
    <property type="match status" value="1"/>
</dbReference>
<evidence type="ECO:0000313" key="2">
    <source>
        <dbReference type="EMBL" id="CAK9056924.1"/>
    </source>
</evidence>
<name>A0ABP0MZY8_9DINO</name>
<protein>
    <recommendedName>
        <fullName evidence="4">HMG box domain-containing protein</fullName>
    </recommendedName>
</protein>
<reference evidence="2 3" key="1">
    <citation type="submission" date="2024-02" db="EMBL/GenBank/DDBJ databases">
        <authorList>
            <person name="Chen Y."/>
            <person name="Shah S."/>
            <person name="Dougan E. K."/>
            <person name="Thang M."/>
            <person name="Chan C."/>
        </authorList>
    </citation>
    <scope>NUCLEOTIDE SEQUENCE [LARGE SCALE GENOMIC DNA]</scope>
</reference>
<keyword evidence="3" id="KW-1185">Reference proteome</keyword>
<accession>A0ABP0MZY8</accession>
<evidence type="ECO:0008006" key="4">
    <source>
        <dbReference type="Google" id="ProtNLM"/>
    </source>
</evidence>
<dbReference type="EMBL" id="CAXAMN010021001">
    <property type="protein sequence ID" value="CAK9056924.1"/>
    <property type="molecule type" value="Genomic_DNA"/>
</dbReference>
<gene>
    <name evidence="2" type="ORF">CCMP2556_LOCUS28141</name>
</gene>
<proteinExistence type="predicted"/>